<evidence type="ECO:0000256" key="1">
    <source>
        <dbReference type="SAM" id="SignalP"/>
    </source>
</evidence>
<dbReference type="AlphaFoldDB" id="A0AAD1DTN0"/>
<evidence type="ECO:0000313" key="3">
    <source>
        <dbReference type="Proteomes" id="UP000269015"/>
    </source>
</evidence>
<dbReference type="Pfam" id="PF10709">
    <property type="entry name" value="DUF2511"/>
    <property type="match status" value="1"/>
</dbReference>
<accession>A0AAD1DTN0</accession>
<feature type="signal peptide" evidence="1">
    <location>
        <begin position="1"/>
        <end position="22"/>
    </location>
</feature>
<protein>
    <submittedName>
        <fullName evidence="2">DUF2511 domain-containing protein</fullName>
    </submittedName>
</protein>
<name>A0AAD1DTN0_CHRID</name>
<dbReference type="PROSITE" id="PS51257">
    <property type="entry name" value="PROKAR_LIPOPROTEIN"/>
    <property type="match status" value="1"/>
</dbReference>
<keyword evidence="1" id="KW-0732">Signal</keyword>
<gene>
    <name evidence="2" type="ORF">EG352_00705</name>
</gene>
<dbReference type="InterPro" id="IPR019648">
    <property type="entry name" value="YebY"/>
</dbReference>
<organism evidence="2 3">
    <name type="scientific">Chryseobacterium indologenes</name>
    <name type="common">Flavobacterium indologenes</name>
    <dbReference type="NCBI Taxonomy" id="253"/>
    <lineage>
        <taxon>Bacteria</taxon>
        <taxon>Pseudomonadati</taxon>
        <taxon>Bacteroidota</taxon>
        <taxon>Flavobacteriia</taxon>
        <taxon>Flavobacteriales</taxon>
        <taxon>Weeksellaceae</taxon>
        <taxon>Chryseobacterium group</taxon>
        <taxon>Chryseobacterium</taxon>
    </lineage>
</organism>
<proteinExistence type="predicted"/>
<dbReference type="EMBL" id="CP033930">
    <property type="protein sequence ID" value="AZB16406.1"/>
    <property type="molecule type" value="Genomic_DNA"/>
</dbReference>
<evidence type="ECO:0000313" key="2">
    <source>
        <dbReference type="EMBL" id="AZB16406.1"/>
    </source>
</evidence>
<sequence length="113" mass="12722">MKILHSLSIILLMISCSGNTQKNSLTFKKQDYMGIWPFAVDEIKVYCTGYKGVYCKANNGKTYALNGTAKGISQNDPSISKIEEIWLDDPEHAGLKLYYTDFITEGLQLCEDK</sequence>
<reference evidence="2 3" key="1">
    <citation type="submission" date="2018-11" db="EMBL/GenBank/DDBJ databases">
        <title>Proposal to divide the Flavobacteriaceae and reorganize its genera based on Amino Acid Identity values calculated from whole genome sequences.</title>
        <authorList>
            <person name="Nicholson A.C."/>
            <person name="Gulvik C.A."/>
            <person name="Whitney A.M."/>
            <person name="Humrighouse B.W."/>
            <person name="Bell M."/>
            <person name="Holmes B."/>
            <person name="Steigerwalt A.G."/>
            <person name="Villarma A."/>
            <person name="Sheth M."/>
            <person name="Batra D."/>
            <person name="Pryor J."/>
            <person name="Bernardet J.-F."/>
            <person name="Hugo C."/>
            <person name="Kampfer P."/>
            <person name="Newman J."/>
            <person name="McQuiston J.R."/>
        </authorList>
    </citation>
    <scope>NUCLEOTIDE SEQUENCE [LARGE SCALE GENOMIC DNA]</scope>
    <source>
        <strain evidence="2 3">H5559</strain>
    </source>
</reference>
<feature type="chain" id="PRO_5042186418" evidence="1">
    <location>
        <begin position="23"/>
        <end position="113"/>
    </location>
</feature>
<dbReference type="Proteomes" id="UP000269015">
    <property type="component" value="Chromosome"/>
</dbReference>
<dbReference type="RefSeq" id="WP_061085156.1">
    <property type="nucleotide sequence ID" value="NZ_CP033930.1"/>
</dbReference>